<proteinExistence type="predicted"/>
<dbReference type="InterPro" id="IPR011008">
    <property type="entry name" value="Dimeric_a/b-barrel"/>
</dbReference>
<dbReference type="InterPro" id="IPR019887">
    <property type="entry name" value="Tscrpt_reg_AsnC/Lrp_C"/>
</dbReference>
<evidence type="ECO:0000313" key="3">
    <source>
        <dbReference type="Proteomes" id="UP000218775"/>
    </source>
</evidence>
<dbReference type="EMBL" id="NVUK01000007">
    <property type="protein sequence ID" value="PCI78292.1"/>
    <property type="molecule type" value="Genomic_DNA"/>
</dbReference>
<dbReference type="Pfam" id="PF01037">
    <property type="entry name" value="AsnC_trans_reg"/>
    <property type="match status" value="1"/>
</dbReference>
<feature type="domain" description="Transcription regulator AsnC/Lrp ligand binding" evidence="1">
    <location>
        <begin position="19"/>
        <end position="83"/>
    </location>
</feature>
<reference evidence="3" key="1">
    <citation type="submission" date="2017-08" db="EMBL/GenBank/DDBJ databases">
        <title>A dynamic microbial community with high functional redundancy inhabits the cold, oxic subseafloor aquifer.</title>
        <authorList>
            <person name="Tully B.J."/>
            <person name="Wheat C.G."/>
            <person name="Glazer B.T."/>
            <person name="Huber J.A."/>
        </authorList>
    </citation>
    <scope>NUCLEOTIDE SEQUENCE [LARGE SCALE GENOMIC DNA]</scope>
</reference>
<dbReference type="Gene3D" id="3.30.70.920">
    <property type="match status" value="1"/>
</dbReference>
<gene>
    <name evidence="2" type="ORF">COB21_01315</name>
</gene>
<accession>A0A2A4X6K1</accession>
<dbReference type="AlphaFoldDB" id="A0A2A4X6K1"/>
<dbReference type="SUPFAM" id="SSF54909">
    <property type="entry name" value="Dimeric alpha+beta barrel"/>
    <property type="match status" value="1"/>
</dbReference>
<comment type="caution">
    <text evidence="2">The sequence shown here is derived from an EMBL/GenBank/DDBJ whole genome shotgun (WGS) entry which is preliminary data.</text>
</comment>
<organism evidence="2 3">
    <name type="scientific">Aerophobetes bacterium</name>
    <dbReference type="NCBI Taxonomy" id="2030807"/>
    <lineage>
        <taxon>Bacteria</taxon>
        <taxon>Candidatus Aerophobota</taxon>
    </lineage>
</organism>
<dbReference type="Proteomes" id="UP000218775">
    <property type="component" value="Unassembled WGS sequence"/>
</dbReference>
<name>A0A2A4X6K1_UNCAE</name>
<evidence type="ECO:0000313" key="2">
    <source>
        <dbReference type="EMBL" id="PCI78292.1"/>
    </source>
</evidence>
<protein>
    <recommendedName>
        <fullName evidence="1">Transcription regulator AsnC/Lrp ligand binding domain-containing protein</fullName>
    </recommendedName>
</protein>
<sequence>MATLPDKKQDFQWGVWVWIKWKPGAPEGAWNHWKSLSEVKQAWSTSGQWDCALWVDVQDPEAVEQFVWKEIRSNSWVEKTDTNWAKKWW</sequence>
<evidence type="ECO:0000259" key="1">
    <source>
        <dbReference type="Pfam" id="PF01037"/>
    </source>
</evidence>